<gene>
    <name evidence="2" type="primary">A05p031310.1_BraROA</name>
    <name evidence="2" type="ORF">IGI04_019596</name>
</gene>
<protein>
    <submittedName>
        <fullName evidence="2">Uncharacterized protein</fullName>
    </submittedName>
</protein>
<reference evidence="2 3" key="1">
    <citation type="submission" date="2021-03" db="EMBL/GenBank/DDBJ databases">
        <authorList>
            <person name="King G.J."/>
            <person name="Bancroft I."/>
            <person name="Baten A."/>
            <person name="Bloomfield J."/>
            <person name="Borpatragohain P."/>
            <person name="He Z."/>
            <person name="Irish N."/>
            <person name="Irwin J."/>
            <person name="Liu K."/>
            <person name="Mauleon R.P."/>
            <person name="Moore J."/>
            <person name="Morris R."/>
            <person name="Ostergaard L."/>
            <person name="Wang B."/>
            <person name="Wells R."/>
        </authorList>
    </citation>
    <scope>NUCLEOTIDE SEQUENCE [LARGE SCALE GENOMIC DNA]</scope>
    <source>
        <strain evidence="2">R-o-18</strain>
        <tissue evidence="2">Leaf</tissue>
    </source>
</reference>
<feature type="compositionally biased region" description="Polar residues" evidence="1">
    <location>
        <begin position="10"/>
        <end position="21"/>
    </location>
</feature>
<proteinExistence type="predicted"/>
<feature type="region of interest" description="Disordered" evidence="1">
    <location>
        <begin position="1"/>
        <end position="21"/>
    </location>
</feature>
<evidence type="ECO:0000313" key="2">
    <source>
        <dbReference type="EMBL" id="KAG5397782.1"/>
    </source>
</evidence>
<feature type="region of interest" description="Disordered" evidence="1">
    <location>
        <begin position="34"/>
        <end position="77"/>
    </location>
</feature>
<dbReference type="Proteomes" id="UP000823674">
    <property type="component" value="Chromosome A05"/>
</dbReference>
<name>A0ABQ7MGN0_BRACM</name>
<evidence type="ECO:0000313" key="3">
    <source>
        <dbReference type="Proteomes" id="UP000823674"/>
    </source>
</evidence>
<keyword evidence="3" id="KW-1185">Reference proteome</keyword>
<dbReference type="EMBL" id="JADBGQ010000005">
    <property type="protein sequence ID" value="KAG5397782.1"/>
    <property type="molecule type" value="Genomic_DNA"/>
</dbReference>
<accession>A0ABQ7MGN0</accession>
<comment type="caution">
    <text evidence="2">The sequence shown here is derived from an EMBL/GenBank/DDBJ whole genome shotgun (WGS) entry which is preliminary data.</text>
</comment>
<evidence type="ECO:0000256" key="1">
    <source>
        <dbReference type="SAM" id="MobiDB-lite"/>
    </source>
</evidence>
<feature type="compositionally biased region" description="Polar residues" evidence="1">
    <location>
        <begin position="65"/>
        <end position="74"/>
    </location>
</feature>
<sequence>MGERSHEIMSTHTLQAQGQRSTVALPEKIKAHRECRPGTKSKNIAPYGRGTKVIGKTDRGARQHPGTSMFQKGENQFHKLRVSRGRSPQTTMFQEDKFQNLRASGGYLTKSTRNCRTTHPTKVLLPRSCPIDLEGIPNGPTEATGVISTTAHIQSTLRVVNLRRTECNVVLRRIVRDYKFLHDVHRYLRVVRRRIGLHASTKGLVPLEEGMRKIAVFTRLLSSTELLHPKVRV</sequence>
<organism evidence="2 3">
    <name type="scientific">Brassica rapa subsp. trilocularis</name>
    <dbReference type="NCBI Taxonomy" id="1813537"/>
    <lineage>
        <taxon>Eukaryota</taxon>
        <taxon>Viridiplantae</taxon>
        <taxon>Streptophyta</taxon>
        <taxon>Embryophyta</taxon>
        <taxon>Tracheophyta</taxon>
        <taxon>Spermatophyta</taxon>
        <taxon>Magnoliopsida</taxon>
        <taxon>eudicotyledons</taxon>
        <taxon>Gunneridae</taxon>
        <taxon>Pentapetalae</taxon>
        <taxon>rosids</taxon>
        <taxon>malvids</taxon>
        <taxon>Brassicales</taxon>
        <taxon>Brassicaceae</taxon>
        <taxon>Brassiceae</taxon>
        <taxon>Brassica</taxon>
    </lineage>
</organism>